<dbReference type="Pfam" id="PF01433">
    <property type="entry name" value="Peptidase_M1"/>
    <property type="match status" value="1"/>
</dbReference>
<keyword evidence="6 9" id="KW-0862">Zinc</keyword>
<dbReference type="Gene3D" id="3.30.2010.30">
    <property type="match status" value="1"/>
</dbReference>
<dbReference type="GO" id="GO:0006508">
    <property type="term" value="P:proteolysis"/>
    <property type="evidence" value="ECO:0007669"/>
    <property type="project" value="UniProtKB-KW"/>
</dbReference>
<evidence type="ECO:0000256" key="4">
    <source>
        <dbReference type="ARBA" id="ARBA00022723"/>
    </source>
</evidence>
<comment type="cofactor">
    <cofactor evidence="9 11">
        <name>Zn(2+)</name>
        <dbReference type="ChEBI" id="CHEBI:29105"/>
    </cofactor>
    <text evidence="9 11">Binds 1 zinc ion per subunit.</text>
</comment>
<proteinExistence type="inferred from homology"/>
<dbReference type="KEGG" id="tsr:106540963"/>
<feature type="transmembrane region" description="Helical" evidence="11">
    <location>
        <begin position="114"/>
        <end position="133"/>
    </location>
</feature>
<dbReference type="PANTHER" id="PTHR11533:SF42">
    <property type="entry name" value="LEUCYL-CYSTINYL AMINOPEPTIDASE"/>
    <property type="match status" value="1"/>
</dbReference>
<dbReference type="GO" id="GO:0005737">
    <property type="term" value="C:cytoplasm"/>
    <property type="evidence" value="ECO:0007669"/>
    <property type="project" value="TreeGrafter"/>
</dbReference>
<dbReference type="Gene3D" id="1.25.50.20">
    <property type="match status" value="1"/>
</dbReference>
<gene>
    <name evidence="17" type="primary">LNPEP</name>
</gene>
<keyword evidence="11" id="KW-0812">Transmembrane</keyword>
<evidence type="ECO:0000256" key="8">
    <source>
        <dbReference type="PIRSR" id="PIRSR634016-1"/>
    </source>
</evidence>
<dbReference type="Proteomes" id="UP000504617">
    <property type="component" value="Unplaced"/>
</dbReference>
<evidence type="ECO:0000259" key="13">
    <source>
        <dbReference type="Pfam" id="PF01433"/>
    </source>
</evidence>
<dbReference type="GO" id="GO:0008270">
    <property type="term" value="F:zinc ion binding"/>
    <property type="evidence" value="ECO:0007669"/>
    <property type="project" value="UniProtKB-UniRule"/>
</dbReference>
<feature type="binding site" evidence="9">
    <location>
        <position position="375"/>
    </location>
    <ligand>
        <name>Zn(2+)</name>
        <dbReference type="ChEBI" id="CHEBI:29105"/>
        <note>catalytic</note>
    </ligand>
</feature>
<name>A0A6I9XBV6_9SAUR</name>
<evidence type="ECO:0000313" key="17">
    <source>
        <dbReference type="RefSeq" id="XP_013911756.1"/>
    </source>
</evidence>
<keyword evidence="16" id="KW-1185">Reference proteome</keyword>
<sequence length="927" mass="105701">MESFPSSDRVQLPRNMIENSMFEEEPDVVDLAKEPSLHPLEPDEVEYEPRSSRLLVRGLGDHEMDEDEEDYESSSAKLLGMSFMNRSTGLRSNMAGYRQRSDGSCSAPSVRTTIICAVVLVIAVSVIMAIYLLPKCTFTKEGCHNKNHTMEEIYPLATNGKPFPWAHFRLPEFVVPKHYDIFLQPNLTTMRFTGSVQITVEVIQVTMHVILHSSKLNITKVTLASLGSSQPKPADFLEYPMNDQIAIIAPEALLAGHKYKISIEYSSNLSDTYSGFYKIAFKNNSSTRNSVHSSALFITSARLKRDLVALPDFQAAGMENWGLITFRETALLYDNNTSSAIDKKRVTAVIAHELAHQWFGNLVTMEWWNDLWLNEGFATFMENLAMKMVFPDLYTDDIFLNLQFKTMEKDSMNSSHPVSFPVNSSAEIEQMFDIVSYIKGSSLLFMLKNYLHKDVFQTGIQIYLHDYSYNSTCSDNLWDSMNKKQSNLLANGLFQDEFSVSLKMSTYLVAIIVGNFKCTSKKTNGILVSVYAVPQKLGQTEYALNTAVKLLEFYQNYFNITYPLNKTVFTFFSLLFFFYLGVIEYPHEIEWVKFNVNGNGYYIVHYDDNDWNALIHQLNTNPSIFDPKDRANLIHNVFILAGVGKVTLSSAFNLIEYIVKENSTAPIMQALHQISHIFNLVEKRGMLDLSARVLYRIEKLFGKKIDQETWNDNKTLSELELQSSLLNFACFYNLGTCNSTASNLFMTWKNSNGTQSLQTNIMKIIFTAGAKTEAGWQFLLKMYSFVDSEPEKLKILESLASTSDVKKLIWLMQTSLQGVVIRSQDLPTVIKTISQSLPGHLLAWDFVKENWDQLIKKFHRGSYTIQSIVTSTTHQFSTLEHLLEVKSFFESKSEETAQLLYVQEAIETIQLNCQWMEKNLALLAKLL</sequence>
<dbReference type="AlphaFoldDB" id="A0A6I9XBV6"/>
<reference evidence="17" key="1">
    <citation type="submission" date="2025-08" db="UniProtKB">
        <authorList>
            <consortium name="RefSeq"/>
        </authorList>
    </citation>
    <scope>IDENTIFICATION</scope>
</reference>
<dbReference type="SUPFAM" id="SSF63737">
    <property type="entry name" value="Leukotriene A4 hydrolase N-terminal domain"/>
    <property type="match status" value="1"/>
</dbReference>
<dbReference type="Pfam" id="PF11838">
    <property type="entry name" value="ERAP1_C"/>
    <property type="match status" value="1"/>
</dbReference>
<evidence type="ECO:0000256" key="2">
    <source>
        <dbReference type="ARBA" id="ARBA00022438"/>
    </source>
</evidence>
<dbReference type="CDD" id="cd09601">
    <property type="entry name" value="M1_APN-Q_like"/>
    <property type="match status" value="1"/>
</dbReference>
<dbReference type="InterPro" id="IPR034016">
    <property type="entry name" value="M1_APN-typ"/>
</dbReference>
<evidence type="ECO:0000259" key="14">
    <source>
        <dbReference type="Pfam" id="PF11838"/>
    </source>
</evidence>
<dbReference type="GeneID" id="106540963"/>
<evidence type="ECO:0000256" key="6">
    <source>
        <dbReference type="ARBA" id="ARBA00022833"/>
    </source>
</evidence>
<feature type="domain" description="Peptidase M1 membrane alanine aminopeptidase" evidence="13">
    <location>
        <begin position="304"/>
        <end position="486"/>
    </location>
</feature>
<evidence type="ECO:0000256" key="11">
    <source>
        <dbReference type="RuleBase" id="RU364040"/>
    </source>
</evidence>
<dbReference type="InterPro" id="IPR027268">
    <property type="entry name" value="Peptidase_M4/M1_CTD_sf"/>
</dbReference>
<accession>A0A6I9XBV6</accession>
<evidence type="ECO:0000256" key="9">
    <source>
        <dbReference type="PIRSR" id="PIRSR634016-3"/>
    </source>
</evidence>
<dbReference type="PANTHER" id="PTHR11533">
    <property type="entry name" value="PROTEASE M1 ZINC METALLOPROTEASE"/>
    <property type="match status" value="1"/>
</dbReference>
<feature type="site" description="Transition state stabilizer" evidence="10">
    <location>
        <position position="437"/>
    </location>
</feature>
<feature type="domain" description="ERAP1-like C-terminal" evidence="14">
    <location>
        <begin position="591"/>
        <end position="910"/>
    </location>
</feature>
<evidence type="ECO:0000256" key="12">
    <source>
        <dbReference type="SAM" id="MobiDB-lite"/>
    </source>
</evidence>
<dbReference type="GO" id="GO:0005615">
    <property type="term" value="C:extracellular space"/>
    <property type="evidence" value="ECO:0007669"/>
    <property type="project" value="TreeGrafter"/>
</dbReference>
<dbReference type="GO" id="GO:0005886">
    <property type="term" value="C:plasma membrane"/>
    <property type="evidence" value="ECO:0007669"/>
    <property type="project" value="TreeGrafter"/>
</dbReference>
<dbReference type="PRINTS" id="PR00756">
    <property type="entry name" value="ALADIPTASE"/>
</dbReference>
<dbReference type="Pfam" id="PF17900">
    <property type="entry name" value="Peptidase_M1_N"/>
    <property type="match status" value="1"/>
</dbReference>
<evidence type="ECO:0000259" key="15">
    <source>
        <dbReference type="Pfam" id="PF17900"/>
    </source>
</evidence>
<dbReference type="GO" id="GO:0008217">
    <property type="term" value="P:regulation of blood pressure"/>
    <property type="evidence" value="ECO:0007669"/>
    <property type="project" value="TreeGrafter"/>
</dbReference>
<keyword evidence="5 11" id="KW-0378">Hydrolase</keyword>
<dbReference type="GO" id="GO:0070006">
    <property type="term" value="F:metalloaminopeptidase activity"/>
    <property type="evidence" value="ECO:0007669"/>
    <property type="project" value="TreeGrafter"/>
</dbReference>
<dbReference type="InterPro" id="IPR045357">
    <property type="entry name" value="Aminopeptidase_N-like_N"/>
</dbReference>
<keyword evidence="11" id="KW-0472">Membrane</keyword>
<evidence type="ECO:0000256" key="10">
    <source>
        <dbReference type="PIRSR" id="PIRSR634016-4"/>
    </source>
</evidence>
<keyword evidence="4 9" id="KW-0479">Metal-binding</keyword>
<dbReference type="SUPFAM" id="SSF55486">
    <property type="entry name" value="Metalloproteases ('zincins'), catalytic domain"/>
    <property type="match status" value="2"/>
</dbReference>
<dbReference type="Gene3D" id="1.10.390.10">
    <property type="entry name" value="Neutral Protease Domain 2"/>
    <property type="match status" value="1"/>
</dbReference>
<feature type="domain" description="Aminopeptidase N-like N-terminal" evidence="15">
    <location>
        <begin position="175"/>
        <end position="291"/>
    </location>
</feature>
<feature type="binding site" evidence="9">
    <location>
        <position position="352"/>
    </location>
    <ligand>
        <name>Zn(2+)</name>
        <dbReference type="ChEBI" id="CHEBI:29105"/>
        <note>catalytic</note>
    </ligand>
</feature>
<feature type="binding site" evidence="9">
    <location>
        <position position="356"/>
    </location>
    <ligand>
        <name>Zn(2+)</name>
        <dbReference type="ChEBI" id="CHEBI:29105"/>
        <note>catalytic</note>
    </ligand>
</feature>
<dbReference type="Gene3D" id="2.60.40.1730">
    <property type="entry name" value="tricorn interacting facor f3 domain"/>
    <property type="match status" value="1"/>
</dbReference>
<organism evidence="16 17">
    <name type="scientific">Thamnophis sirtalis</name>
    <dbReference type="NCBI Taxonomy" id="35019"/>
    <lineage>
        <taxon>Eukaryota</taxon>
        <taxon>Metazoa</taxon>
        <taxon>Chordata</taxon>
        <taxon>Craniata</taxon>
        <taxon>Vertebrata</taxon>
        <taxon>Euteleostomi</taxon>
        <taxon>Lepidosauria</taxon>
        <taxon>Squamata</taxon>
        <taxon>Bifurcata</taxon>
        <taxon>Unidentata</taxon>
        <taxon>Episquamata</taxon>
        <taxon>Toxicofera</taxon>
        <taxon>Serpentes</taxon>
        <taxon>Colubroidea</taxon>
        <taxon>Colubridae</taxon>
        <taxon>Natricinae</taxon>
        <taxon>Thamnophis</taxon>
    </lineage>
</organism>
<feature type="active site" description="Proton acceptor" evidence="8">
    <location>
        <position position="353"/>
    </location>
</feature>
<protein>
    <recommendedName>
        <fullName evidence="11">Aminopeptidase</fullName>
        <ecNumber evidence="11">3.4.11.-</ecNumber>
    </recommendedName>
</protein>
<dbReference type="InterPro" id="IPR042097">
    <property type="entry name" value="Aminopeptidase_N-like_N_sf"/>
</dbReference>
<dbReference type="InterPro" id="IPR014782">
    <property type="entry name" value="Peptidase_M1_dom"/>
</dbReference>
<keyword evidence="2 11" id="KW-0031">Aminopeptidase</keyword>
<dbReference type="InterPro" id="IPR001930">
    <property type="entry name" value="Peptidase_M1"/>
</dbReference>
<keyword evidence="11" id="KW-1133">Transmembrane helix</keyword>
<evidence type="ECO:0000256" key="7">
    <source>
        <dbReference type="ARBA" id="ARBA00023049"/>
    </source>
</evidence>
<dbReference type="InterPro" id="IPR024571">
    <property type="entry name" value="ERAP1-like_C_dom"/>
</dbReference>
<dbReference type="CTD" id="4012"/>
<keyword evidence="3 11" id="KW-0645">Protease</keyword>
<feature type="region of interest" description="Disordered" evidence="12">
    <location>
        <begin position="1"/>
        <end position="22"/>
    </location>
</feature>
<dbReference type="GO" id="GO:0043171">
    <property type="term" value="P:peptide catabolic process"/>
    <property type="evidence" value="ECO:0007669"/>
    <property type="project" value="TreeGrafter"/>
</dbReference>
<dbReference type="FunFam" id="1.10.390.10:FF:000006">
    <property type="entry name" value="Puromycin-sensitive aminopeptidase"/>
    <property type="match status" value="1"/>
</dbReference>
<evidence type="ECO:0000256" key="5">
    <source>
        <dbReference type="ARBA" id="ARBA00022801"/>
    </source>
</evidence>
<dbReference type="InterPro" id="IPR050344">
    <property type="entry name" value="Peptidase_M1_aminopeptidases"/>
</dbReference>
<dbReference type="GO" id="GO:0042277">
    <property type="term" value="F:peptide binding"/>
    <property type="evidence" value="ECO:0007669"/>
    <property type="project" value="TreeGrafter"/>
</dbReference>
<evidence type="ECO:0000313" key="16">
    <source>
        <dbReference type="Proteomes" id="UP000504617"/>
    </source>
</evidence>
<dbReference type="OrthoDB" id="10031169at2759"/>
<evidence type="ECO:0000256" key="3">
    <source>
        <dbReference type="ARBA" id="ARBA00022670"/>
    </source>
</evidence>
<keyword evidence="7 11" id="KW-0482">Metalloprotease</keyword>
<dbReference type="EC" id="3.4.11.-" evidence="11"/>
<dbReference type="RefSeq" id="XP_013911756.1">
    <property type="nucleotide sequence ID" value="XM_014056281.1"/>
</dbReference>
<comment type="similarity">
    <text evidence="1 11">Belongs to the peptidase M1 family.</text>
</comment>
<dbReference type="FunFam" id="1.25.50.20:FF:000003">
    <property type="entry name" value="Leucyl-cystinyl aminopeptidase"/>
    <property type="match status" value="1"/>
</dbReference>
<evidence type="ECO:0000256" key="1">
    <source>
        <dbReference type="ARBA" id="ARBA00010136"/>
    </source>
</evidence>